<dbReference type="VEuPathDB" id="TrichDB:TVAGG3_0507980"/>
<feature type="repeat" description="ANK" evidence="3">
    <location>
        <begin position="6"/>
        <end position="38"/>
    </location>
</feature>
<dbReference type="Pfam" id="PF12796">
    <property type="entry name" value="Ank_2"/>
    <property type="match status" value="1"/>
</dbReference>
<dbReference type="InterPro" id="IPR002110">
    <property type="entry name" value="Ankyrin_rpt"/>
</dbReference>
<sequence length="75" mass="8215">MMQISMLKTPLHYAASNNSKETAEILISNGADINAKDKNRWTPLHYAASNNSKEIAEILISNGADINAKDKNGRT</sequence>
<dbReference type="PRINTS" id="PR01415">
    <property type="entry name" value="ANKYRIN"/>
</dbReference>
<organism evidence="4 5">
    <name type="scientific">Trichomonas vaginalis (strain ATCC PRA-98 / G3)</name>
    <dbReference type="NCBI Taxonomy" id="412133"/>
    <lineage>
        <taxon>Eukaryota</taxon>
        <taxon>Metamonada</taxon>
        <taxon>Parabasalia</taxon>
        <taxon>Trichomonadida</taxon>
        <taxon>Trichomonadidae</taxon>
        <taxon>Trichomonas</taxon>
    </lineage>
</organism>
<dbReference type="Proteomes" id="UP000001542">
    <property type="component" value="Unassembled WGS sequence"/>
</dbReference>
<evidence type="ECO:0000313" key="4">
    <source>
        <dbReference type="EMBL" id="EAX89589.1"/>
    </source>
</evidence>
<dbReference type="Gene3D" id="1.25.40.20">
    <property type="entry name" value="Ankyrin repeat-containing domain"/>
    <property type="match status" value="2"/>
</dbReference>
<dbReference type="InterPro" id="IPR050663">
    <property type="entry name" value="Ankyrin-SOCS_Box"/>
</dbReference>
<evidence type="ECO:0000256" key="3">
    <source>
        <dbReference type="PROSITE-ProRule" id="PRU00023"/>
    </source>
</evidence>
<dbReference type="InterPro" id="IPR036770">
    <property type="entry name" value="Ankyrin_rpt-contain_sf"/>
</dbReference>
<keyword evidence="5" id="KW-1185">Reference proteome</keyword>
<dbReference type="SUPFAM" id="SSF48403">
    <property type="entry name" value="Ankyrin repeat"/>
    <property type="match status" value="1"/>
</dbReference>
<dbReference type="PROSITE" id="PS50297">
    <property type="entry name" value="ANK_REP_REGION"/>
    <property type="match status" value="2"/>
</dbReference>
<reference evidence="4" key="2">
    <citation type="journal article" date="2007" name="Science">
        <title>Draft genome sequence of the sexually transmitted pathogen Trichomonas vaginalis.</title>
        <authorList>
            <person name="Carlton J.M."/>
            <person name="Hirt R.P."/>
            <person name="Silva J.C."/>
            <person name="Delcher A.L."/>
            <person name="Schatz M."/>
            <person name="Zhao Q."/>
            <person name="Wortman J.R."/>
            <person name="Bidwell S.L."/>
            <person name="Alsmark U.C.M."/>
            <person name="Besteiro S."/>
            <person name="Sicheritz-Ponten T."/>
            <person name="Noel C.J."/>
            <person name="Dacks J.B."/>
            <person name="Foster P.G."/>
            <person name="Simillion C."/>
            <person name="Van de Peer Y."/>
            <person name="Miranda-Saavedra D."/>
            <person name="Barton G.J."/>
            <person name="Westrop G.D."/>
            <person name="Mueller S."/>
            <person name="Dessi D."/>
            <person name="Fiori P.L."/>
            <person name="Ren Q."/>
            <person name="Paulsen I."/>
            <person name="Zhang H."/>
            <person name="Bastida-Corcuera F.D."/>
            <person name="Simoes-Barbosa A."/>
            <person name="Brown M.T."/>
            <person name="Hayes R.D."/>
            <person name="Mukherjee M."/>
            <person name="Okumura C.Y."/>
            <person name="Schneider R."/>
            <person name="Smith A.J."/>
            <person name="Vanacova S."/>
            <person name="Villalvazo M."/>
            <person name="Haas B.J."/>
            <person name="Pertea M."/>
            <person name="Feldblyum T.V."/>
            <person name="Utterback T.R."/>
            <person name="Shu C.L."/>
            <person name="Osoegawa K."/>
            <person name="de Jong P.J."/>
            <person name="Hrdy I."/>
            <person name="Horvathova L."/>
            <person name="Zubacova Z."/>
            <person name="Dolezal P."/>
            <person name="Malik S.B."/>
            <person name="Logsdon J.M. Jr."/>
            <person name="Henze K."/>
            <person name="Gupta A."/>
            <person name="Wang C.C."/>
            <person name="Dunne R.L."/>
            <person name="Upcroft J.A."/>
            <person name="Upcroft P."/>
            <person name="White O."/>
            <person name="Salzberg S.L."/>
            <person name="Tang P."/>
            <person name="Chiu C.-H."/>
            <person name="Lee Y.-S."/>
            <person name="Embley T.M."/>
            <person name="Coombs G.H."/>
            <person name="Mottram J.C."/>
            <person name="Tachezy J."/>
            <person name="Fraser-Liggett C.M."/>
            <person name="Johnson P.J."/>
        </authorList>
    </citation>
    <scope>NUCLEOTIDE SEQUENCE [LARGE SCALE GENOMIC DNA]</scope>
    <source>
        <strain evidence="4">G3</strain>
    </source>
</reference>
<dbReference type="RefSeq" id="XP_001302519.1">
    <property type="nucleotide sequence ID" value="XM_001302518.1"/>
</dbReference>
<dbReference type="OMA" id="MSEGCCM"/>
<evidence type="ECO:0000256" key="1">
    <source>
        <dbReference type="ARBA" id="ARBA00022737"/>
    </source>
</evidence>
<dbReference type="InParanoid" id="A2FZS5"/>
<name>A2FZS5_TRIV3</name>
<dbReference type="STRING" id="5722.A2FZS5"/>
<dbReference type="KEGG" id="tva:4747259"/>
<accession>A2FZS5</accession>
<evidence type="ECO:0000313" key="5">
    <source>
        <dbReference type="Proteomes" id="UP000001542"/>
    </source>
</evidence>
<protein>
    <submittedName>
        <fullName evidence="4">Uncharacterized protein</fullName>
    </submittedName>
</protein>
<dbReference type="PANTHER" id="PTHR24193">
    <property type="entry name" value="ANKYRIN REPEAT PROTEIN"/>
    <property type="match status" value="1"/>
</dbReference>
<dbReference type="PANTHER" id="PTHR24193:SF121">
    <property type="entry name" value="ADA2A-CONTAINING COMPLEX COMPONENT 3, ISOFORM D"/>
    <property type="match status" value="1"/>
</dbReference>
<dbReference type="AlphaFoldDB" id="A2FZS5"/>
<evidence type="ECO:0000256" key="2">
    <source>
        <dbReference type="ARBA" id="ARBA00023043"/>
    </source>
</evidence>
<keyword evidence="1" id="KW-0677">Repeat</keyword>
<dbReference type="PROSITE" id="PS50088">
    <property type="entry name" value="ANK_REPEAT"/>
    <property type="match status" value="2"/>
</dbReference>
<reference evidence="4" key="1">
    <citation type="submission" date="2006-10" db="EMBL/GenBank/DDBJ databases">
        <authorList>
            <person name="Amadeo P."/>
            <person name="Zhao Q."/>
            <person name="Wortman J."/>
            <person name="Fraser-Liggett C."/>
            <person name="Carlton J."/>
        </authorList>
    </citation>
    <scope>NUCLEOTIDE SEQUENCE</scope>
    <source>
        <strain evidence="4">G3</strain>
    </source>
</reference>
<dbReference type="OrthoDB" id="341259at2759"/>
<keyword evidence="2 3" id="KW-0040">ANK repeat</keyword>
<dbReference type="eggNOG" id="KOG4412">
    <property type="taxonomic scope" value="Eukaryota"/>
</dbReference>
<feature type="repeat" description="ANK" evidence="3">
    <location>
        <begin position="39"/>
        <end position="71"/>
    </location>
</feature>
<proteinExistence type="predicted"/>
<dbReference type="SMART" id="SM00248">
    <property type="entry name" value="ANK"/>
    <property type="match status" value="2"/>
</dbReference>
<dbReference type="EMBL" id="DS114186">
    <property type="protein sequence ID" value="EAX89589.1"/>
    <property type="molecule type" value="Genomic_DNA"/>
</dbReference>
<gene>
    <name evidence="4" type="ORF">TVAG_485630</name>
</gene>